<comment type="caution">
    <text evidence="5">The sequence shown here is derived from an EMBL/GenBank/DDBJ whole genome shotgun (WGS) entry which is preliminary data.</text>
</comment>
<dbReference type="InterPro" id="IPR001173">
    <property type="entry name" value="Glyco_trans_2-like"/>
</dbReference>
<dbReference type="PANTHER" id="PTHR43179:SF12">
    <property type="entry name" value="GALACTOFURANOSYLTRANSFERASE GLFT2"/>
    <property type="match status" value="1"/>
</dbReference>
<dbReference type="EMBL" id="JBHULN010000009">
    <property type="protein sequence ID" value="MFD2572038.1"/>
    <property type="molecule type" value="Genomic_DNA"/>
</dbReference>
<evidence type="ECO:0000256" key="3">
    <source>
        <dbReference type="ARBA" id="ARBA00022679"/>
    </source>
</evidence>
<dbReference type="SUPFAM" id="SSF53448">
    <property type="entry name" value="Nucleotide-diphospho-sugar transferases"/>
    <property type="match status" value="1"/>
</dbReference>
<keyword evidence="6" id="KW-1185">Reference proteome</keyword>
<dbReference type="Pfam" id="PF00535">
    <property type="entry name" value="Glycos_transf_2"/>
    <property type="match status" value="1"/>
</dbReference>
<keyword evidence="3 5" id="KW-0808">Transferase</keyword>
<reference evidence="6" key="1">
    <citation type="journal article" date="2019" name="Int. J. Syst. Evol. Microbiol.">
        <title>The Global Catalogue of Microorganisms (GCM) 10K type strain sequencing project: providing services to taxonomists for standard genome sequencing and annotation.</title>
        <authorList>
            <consortium name="The Broad Institute Genomics Platform"/>
            <consortium name="The Broad Institute Genome Sequencing Center for Infectious Disease"/>
            <person name="Wu L."/>
            <person name="Ma J."/>
        </authorList>
    </citation>
    <scope>NUCLEOTIDE SEQUENCE [LARGE SCALE GENOMIC DNA]</scope>
    <source>
        <strain evidence="6">KCTC 42805</strain>
    </source>
</reference>
<sequence>MFSDQISVVIVTHNRVDTLLDTLEKLQSLPENPPLIVVDNGSTDGTANQVCTVFPAVTVLTLPPGLGCVSRNEGIRLAKTPLVALCDDDSYWAPGALTRAIQCFNDYPHLGVLAGRVLLGEEQRLEPVCEAMRDSPISDPRPLPGPAILGFVCCAVIIRQAAFWSIGGFHKQFAIAGEERLFSADMRSKGWSLAYAEDVLAYHFPSPVRSTARRTHLLTRDTLWYYWLRRPWYYALRHTLHIYQKSRVDENVRSGYREAIRQLHRFLFERRPVPHNVEEQLLRIESYY</sequence>
<dbReference type="GO" id="GO:0016757">
    <property type="term" value="F:glycosyltransferase activity"/>
    <property type="evidence" value="ECO:0007669"/>
    <property type="project" value="UniProtKB-KW"/>
</dbReference>
<evidence type="ECO:0000313" key="6">
    <source>
        <dbReference type="Proteomes" id="UP001597469"/>
    </source>
</evidence>
<keyword evidence="2 5" id="KW-0328">Glycosyltransferase</keyword>
<comment type="similarity">
    <text evidence="1">Belongs to the glycosyltransferase 2 family.</text>
</comment>
<evidence type="ECO:0000256" key="2">
    <source>
        <dbReference type="ARBA" id="ARBA00022676"/>
    </source>
</evidence>
<feature type="domain" description="Glycosyltransferase 2-like" evidence="4">
    <location>
        <begin position="7"/>
        <end position="165"/>
    </location>
</feature>
<organism evidence="5 6">
    <name type="scientific">Spirosoma soli</name>
    <dbReference type="NCBI Taxonomy" id="1770529"/>
    <lineage>
        <taxon>Bacteria</taxon>
        <taxon>Pseudomonadati</taxon>
        <taxon>Bacteroidota</taxon>
        <taxon>Cytophagia</taxon>
        <taxon>Cytophagales</taxon>
        <taxon>Cytophagaceae</taxon>
        <taxon>Spirosoma</taxon>
    </lineage>
</organism>
<dbReference type="RefSeq" id="WP_381524088.1">
    <property type="nucleotide sequence ID" value="NZ_JBHULN010000009.1"/>
</dbReference>
<dbReference type="InterPro" id="IPR029044">
    <property type="entry name" value="Nucleotide-diphossugar_trans"/>
</dbReference>
<evidence type="ECO:0000313" key="5">
    <source>
        <dbReference type="EMBL" id="MFD2572038.1"/>
    </source>
</evidence>
<dbReference type="Proteomes" id="UP001597469">
    <property type="component" value="Unassembled WGS sequence"/>
</dbReference>
<name>A0ABW5M787_9BACT</name>
<evidence type="ECO:0000256" key="1">
    <source>
        <dbReference type="ARBA" id="ARBA00006739"/>
    </source>
</evidence>
<accession>A0ABW5M787</accession>
<proteinExistence type="inferred from homology"/>
<protein>
    <submittedName>
        <fullName evidence="5">Glycosyltransferase family 2 protein</fullName>
        <ecNumber evidence="5">2.4.-.-</ecNumber>
    </submittedName>
</protein>
<dbReference type="Gene3D" id="3.90.550.10">
    <property type="entry name" value="Spore Coat Polysaccharide Biosynthesis Protein SpsA, Chain A"/>
    <property type="match status" value="1"/>
</dbReference>
<evidence type="ECO:0000259" key="4">
    <source>
        <dbReference type="Pfam" id="PF00535"/>
    </source>
</evidence>
<dbReference type="EC" id="2.4.-.-" evidence="5"/>
<dbReference type="PANTHER" id="PTHR43179">
    <property type="entry name" value="RHAMNOSYLTRANSFERASE WBBL"/>
    <property type="match status" value="1"/>
</dbReference>
<gene>
    <name evidence="5" type="ORF">ACFSUS_15445</name>
</gene>